<dbReference type="HOGENOM" id="CLU_1751119_0_0_1"/>
<dbReference type="GO" id="GO:0007032">
    <property type="term" value="P:endosome organization"/>
    <property type="evidence" value="ECO:0007669"/>
    <property type="project" value="TreeGrafter"/>
</dbReference>
<comment type="similarity">
    <text evidence="3">Belongs to the BLOC1S4 family.</text>
</comment>
<evidence type="ECO:0000256" key="2">
    <source>
        <dbReference type="ARBA" id="ARBA00004496"/>
    </source>
</evidence>
<evidence type="ECO:0000256" key="5">
    <source>
        <dbReference type="ARBA" id="ARBA00022490"/>
    </source>
</evidence>
<dbReference type="GeneID" id="34518023"/>
<reference evidence="7" key="2">
    <citation type="submission" date="2014-02" db="EMBL/GenBank/DDBJ databases">
        <title>Complete DNA sequence of /Kuraishia capsulata/ illustrates novel genomic features among budding yeasts (/Saccharomycotina/).</title>
        <authorList>
            <person name="Morales L."/>
            <person name="Noel B."/>
            <person name="Porcel B."/>
            <person name="Marcet-Houben M."/>
            <person name="Hullo M-F."/>
            <person name="Sacerdot C."/>
            <person name="Tekaia F."/>
            <person name="Leh-Louis V."/>
            <person name="Despons L."/>
            <person name="Khanna V."/>
            <person name="Aury J-M."/>
            <person name="Barbe V."/>
            <person name="Couloux A."/>
            <person name="Labadie K."/>
            <person name="Pelletier E."/>
            <person name="Souciet J-L."/>
            <person name="Boekhout T."/>
            <person name="Gabaldon T."/>
            <person name="Wincker P."/>
            <person name="Dujon B."/>
        </authorList>
    </citation>
    <scope>NUCLEOTIDE SEQUENCE</scope>
    <source>
        <strain evidence="7">CBS 1993</strain>
    </source>
</reference>
<organism evidence="7 8">
    <name type="scientific">Kuraishia capsulata CBS 1993</name>
    <dbReference type="NCBI Taxonomy" id="1382522"/>
    <lineage>
        <taxon>Eukaryota</taxon>
        <taxon>Fungi</taxon>
        <taxon>Dikarya</taxon>
        <taxon>Ascomycota</taxon>
        <taxon>Saccharomycotina</taxon>
        <taxon>Pichiomycetes</taxon>
        <taxon>Pichiales</taxon>
        <taxon>Pichiaceae</taxon>
        <taxon>Kuraishia</taxon>
    </lineage>
</organism>
<evidence type="ECO:0000313" key="7">
    <source>
        <dbReference type="EMBL" id="CDK24618.1"/>
    </source>
</evidence>
<evidence type="ECO:0000256" key="1">
    <source>
        <dbReference type="ARBA" id="ARBA00003807"/>
    </source>
</evidence>
<name>W6MGH9_9ASCO</name>
<evidence type="ECO:0000256" key="3">
    <source>
        <dbReference type="ARBA" id="ARBA00007289"/>
    </source>
</evidence>
<keyword evidence="8" id="KW-1185">Reference proteome</keyword>
<evidence type="ECO:0000256" key="4">
    <source>
        <dbReference type="ARBA" id="ARBA00014971"/>
    </source>
</evidence>
<sequence length="173" mass="19545">MGETSSEISVETGASTIDVLSTDQNTIMEVQDASSIRSDDNDDGDNIGILPSSALADLQISNLPDDDPLEVKSLALEFDYLIYKIQDRVKTLSDQTKDSVTAQKVNYENDIARINANIGQINDLVRECDLIENEFVKIEQISQIAKDFTMRLTQVEKKLQQRRKLEKESRVRY</sequence>
<dbReference type="RefSeq" id="XP_022456635.1">
    <property type="nucleotide sequence ID" value="XM_022605137.1"/>
</dbReference>
<accession>W6MGH9</accession>
<reference evidence="7" key="1">
    <citation type="submission" date="2013-12" db="EMBL/GenBank/DDBJ databases">
        <authorList>
            <person name="Genoscope - CEA"/>
        </authorList>
    </citation>
    <scope>NUCLEOTIDE SEQUENCE</scope>
    <source>
        <strain evidence="7">CBS 1993</strain>
    </source>
</reference>
<dbReference type="PANTHER" id="PTHR39145">
    <property type="entry name" value="BIOGENESIS OF LYSOSOME-RELATED ORGANELLES COMPLEX 1 SUBUNIT CNL1"/>
    <property type="match status" value="1"/>
</dbReference>
<dbReference type="OrthoDB" id="5424991at2759"/>
<keyword evidence="5" id="KW-0963">Cytoplasm</keyword>
<comment type="subcellular location">
    <subcellularLocation>
        <location evidence="2">Cytoplasm</location>
    </subcellularLocation>
</comment>
<dbReference type="AlphaFoldDB" id="W6MGH9"/>
<protein>
    <recommendedName>
        <fullName evidence="4">Biogenesis of lysosome-related organelles complex 1 subunit CNL1</fullName>
    </recommendedName>
    <alternativeName>
        <fullName evidence="6">CNO-like protein 1</fullName>
    </alternativeName>
</protein>
<dbReference type="EMBL" id="HG793125">
    <property type="protein sequence ID" value="CDK24618.1"/>
    <property type="molecule type" value="Genomic_DNA"/>
</dbReference>
<evidence type="ECO:0000256" key="6">
    <source>
        <dbReference type="ARBA" id="ARBA00029995"/>
    </source>
</evidence>
<comment type="function">
    <text evidence="1">Component of the biogenesis of lysosome-related organelles complex-1 (BLOC-1), a complex that is involved in endosomal cargo sorting.</text>
</comment>
<gene>
    <name evidence="7" type="ORF">KUCA_T00000584001</name>
</gene>
<dbReference type="PANTHER" id="PTHR39145:SF1">
    <property type="entry name" value="BIOGENESIS OF LYSOSOME-RELATED ORGANELLES COMPLEX 1 SUBUNIT CNL1"/>
    <property type="match status" value="1"/>
</dbReference>
<dbReference type="Proteomes" id="UP000019384">
    <property type="component" value="Unassembled WGS sequence"/>
</dbReference>
<evidence type="ECO:0000313" key="8">
    <source>
        <dbReference type="Proteomes" id="UP000019384"/>
    </source>
</evidence>
<dbReference type="GO" id="GO:0031083">
    <property type="term" value="C:BLOC-1 complex"/>
    <property type="evidence" value="ECO:0007669"/>
    <property type="project" value="InterPro"/>
</dbReference>
<dbReference type="InterPro" id="IPR034455">
    <property type="entry name" value="CNL1"/>
</dbReference>
<dbReference type="GO" id="GO:0005737">
    <property type="term" value="C:cytoplasm"/>
    <property type="evidence" value="ECO:0007669"/>
    <property type="project" value="UniProtKB-SubCell"/>
</dbReference>
<proteinExistence type="inferred from homology"/>